<evidence type="ECO:0000313" key="1">
    <source>
        <dbReference type="EMBL" id="AGK61446.1"/>
    </source>
</evidence>
<name>N0BLN1_9EURY</name>
<dbReference type="eggNOG" id="arCOG01308">
    <property type="taxonomic scope" value="Archaea"/>
</dbReference>
<proteinExistence type="predicted"/>
<dbReference type="Proteomes" id="UP000013307">
    <property type="component" value="Chromosome"/>
</dbReference>
<keyword evidence="2" id="KW-1185">Reference proteome</keyword>
<dbReference type="Gene3D" id="1.10.8.60">
    <property type="match status" value="1"/>
</dbReference>
<reference evidence="1 2" key="1">
    <citation type="journal article" date="2013" name="Genome Announc.">
        <title>Complete Genome Sequence of the Thermophilic and Facultatively Chemolithoautotrophic Sulfate Reducer Archaeoglobus sulfaticallidus Strain PM70-1T.</title>
        <authorList>
            <person name="Stokke R."/>
            <person name="Hocking W.P."/>
            <person name="Steinsbu B.O."/>
            <person name="Steen I.H."/>
        </authorList>
    </citation>
    <scope>NUCLEOTIDE SEQUENCE [LARGE SCALE GENOMIC DNA]</scope>
    <source>
        <strain evidence="1">PM70-1</strain>
    </source>
</reference>
<dbReference type="RefSeq" id="WP_015591044.1">
    <property type="nucleotide sequence ID" value="NC_021169.1"/>
</dbReference>
<dbReference type="KEGG" id="ast:Asulf_01463"/>
<evidence type="ECO:0000313" key="2">
    <source>
        <dbReference type="Proteomes" id="UP000013307"/>
    </source>
</evidence>
<dbReference type="GeneID" id="15393098"/>
<accession>N0BLN1</accession>
<dbReference type="STRING" id="387631.Asulf_01463"/>
<protein>
    <submittedName>
        <fullName evidence="1">Uncharacterized protein</fullName>
    </submittedName>
</protein>
<organism evidence="1 2">
    <name type="scientific">Archaeoglobus sulfaticallidus PM70-1</name>
    <dbReference type="NCBI Taxonomy" id="387631"/>
    <lineage>
        <taxon>Archaea</taxon>
        <taxon>Methanobacteriati</taxon>
        <taxon>Methanobacteriota</taxon>
        <taxon>Archaeoglobi</taxon>
        <taxon>Archaeoglobales</taxon>
        <taxon>Archaeoglobaceae</taxon>
        <taxon>Archaeoglobus</taxon>
    </lineage>
</organism>
<gene>
    <name evidence="1" type="ORF">Asulf_01463</name>
</gene>
<sequence length="78" mass="8855">MFRLKLINLIRGRDPVRLYPAMLKLQVGDVIKRLVVLKIHNRGMPAGDVIELADLMEGYVGVDIEAIYRASARRGHEL</sequence>
<dbReference type="HOGENOM" id="CLU_2613404_0_0_2"/>
<dbReference type="AlphaFoldDB" id="N0BLN1"/>
<dbReference type="EMBL" id="CP005290">
    <property type="protein sequence ID" value="AGK61446.1"/>
    <property type="molecule type" value="Genomic_DNA"/>
</dbReference>